<dbReference type="InterPro" id="IPR056725">
    <property type="entry name" value="DUF7823"/>
</dbReference>
<proteinExistence type="predicted"/>
<sequence length="253" mass="29017">MSEVNKLDNKKCPFDLDQYQMKIDNLAPVGSTPWALIQVYSGNMAHRKDWSFPDEYIRLTTKSDDGAIHIEKRDKYGTERWQPTPGDLMACDWNLLIKPKPIDCMLEFDLTLGTSSYFNGSAQDWGYMTDKGDLATDESTFGTLTTIKNNTVIANIFMFYWEESVNDSSRTSLRLKVSSAQDNYNNMLNLIKKSLSITVDGVNYNVGEPSPSLFDENDNDYWYTAFYQSDEARKLGTILKQSGQTKRFCLNWK</sequence>
<feature type="domain" description="Thoeris anti-defense 2-like" evidence="1">
    <location>
        <begin position="33"/>
        <end position="95"/>
    </location>
</feature>
<evidence type="ECO:0000313" key="3">
    <source>
        <dbReference type="EMBL" id="CDL87866.1"/>
    </source>
</evidence>
<name>W1JCI4_9GAMM</name>
<reference evidence="3 4" key="1">
    <citation type="submission" date="2013-11" db="EMBL/GenBank/DDBJ databases">
        <title>Draft genome sequence and annotation of the entomopathogenic bacterium, Xenorhabdus cabanillasi strain JM26.</title>
        <authorList>
            <person name="Gualtieri M."/>
            <person name="Ogier J.C."/>
            <person name="Pages S."/>
            <person name="Givaudan A."/>
            <person name="Gaudriault S."/>
        </authorList>
    </citation>
    <scope>NUCLEOTIDE SEQUENCE [LARGE SCALE GENOMIC DNA]</scope>
    <source>
        <strain evidence="3 4">JM26</strain>
    </source>
</reference>
<evidence type="ECO:0000259" key="2">
    <source>
        <dbReference type="Pfam" id="PF25136"/>
    </source>
</evidence>
<protein>
    <submittedName>
        <fullName evidence="3">Uncharacterized protein</fullName>
    </submittedName>
</protein>
<gene>
    <name evidence="3" type="ORF">XCR1_990019</name>
</gene>
<feature type="domain" description="DUF7823" evidence="2">
    <location>
        <begin position="138"/>
        <end position="253"/>
    </location>
</feature>
<accession>W1JCI4</accession>
<organism evidence="3 4">
    <name type="scientific">Xenorhabdus cabanillasii JM26</name>
    <dbReference type="NCBI Taxonomy" id="1427517"/>
    <lineage>
        <taxon>Bacteria</taxon>
        <taxon>Pseudomonadati</taxon>
        <taxon>Pseudomonadota</taxon>
        <taxon>Gammaproteobacteria</taxon>
        <taxon>Enterobacterales</taxon>
        <taxon>Morganellaceae</taxon>
        <taxon>Xenorhabdus</taxon>
    </lineage>
</organism>
<evidence type="ECO:0000259" key="1">
    <source>
        <dbReference type="Pfam" id="PF11195"/>
    </source>
</evidence>
<evidence type="ECO:0000313" key="4">
    <source>
        <dbReference type="Proteomes" id="UP000019197"/>
    </source>
</evidence>
<dbReference type="Pfam" id="PF11195">
    <property type="entry name" value="Tad2-like"/>
    <property type="match status" value="1"/>
</dbReference>
<dbReference type="OrthoDB" id="6448141at2"/>
<dbReference type="RefSeq" id="WP_038270141.1">
    <property type="nucleotide sequence ID" value="NZ_CAWLVK010000496.1"/>
</dbReference>
<comment type="caution">
    <text evidence="3">The sequence shown here is derived from an EMBL/GenBank/DDBJ whole genome shotgun (WGS) entry which is preliminary data.</text>
</comment>
<dbReference type="InterPro" id="IPR021361">
    <property type="entry name" value="Tad2-like_dom"/>
</dbReference>
<dbReference type="Pfam" id="PF25136">
    <property type="entry name" value="DUF7823"/>
    <property type="match status" value="1"/>
</dbReference>
<dbReference type="EMBL" id="CBXE010000496">
    <property type="protein sequence ID" value="CDL87866.1"/>
    <property type="molecule type" value="Genomic_DNA"/>
</dbReference>
<dbReference type="AlphaFoldDB" id="W1JCI4"/>
<dbReference type="Proteomes" id="UP000019197">
    <property type="component" value="Unassembled WGS sequence"/>
</dbReference>